<dbReference type="FunCoup" id="E2A755">
    <property type="interactions" value="413"/>
</dbReference>
<dbReference type="GO" id="GO:0006355">
    <property type="term" value="P:regulation of DNA-templated transcription"/>
    <property type="evidence" value="ECO:0007669"/>
    <property type="project" value="TreeGrafter"/>
</dbReference>
<evidence type="ECO:0000313" key="6">
    <source>
        <dbReference type="Proteomes" id="UP000000311"/>
    </source>
</evidence>
<sequence length="849" mass="97291">MEKSTSKLIVQNDADTSASSISLIESPRKCNLSFSINFDFNDVDSENSTDSENADLQIDISEVDNYEPSSKHKREAIEEAEASVLNKMEEEIERQLDAKAAKTNLTATNVKNILKHVLPYEHLMTMLQKWLQDTEDDVNFGPKLTRAKAKKLAAAQVNIPWPITTTQKASSEVQALIQEELPEDSSDEEYNPDHDKHTESDDDREVENTAINDMELQQSVAINNRNVVCPEQQKLSDIQYDPEGIFKVPIVPHVATEEESIGQRTRSKLSLSKTSLEEIEQAFLPPDITADMIDLDVELDEDWDNFLKEFTQPLTQEPTIEDDPEADPEYNILEDEETDLLDKEELRTDKAVEVPRKEQYDLIAELLELTPMFSTQEEEISRKKKIPDNITPPIETNTMNSSMVDLLPVLAEPELPKLVNFEQRLLLATQFRQHVQLMAQHFVMSYMHPDYHPLAKTCKQNLNSLSLIALGIEQFLPFVASRPRKLRTKKILLVDAAQLICYYLLPCRDAQGILHHIRKRRVSKDENPIKDNEEEIAELMLASTTIIKDSISRKKAKQTRELEIIKRLLKAENPLTEEDREKKFAASYLQKLHLTLESNNPEIFKNVIKLYLDYSEKLESINQTVIDPPFPEFAANKEIQDNTIKKDILTIRLYQDVCKKLQNYPEMCTDFLLFLKPHQATMIGKSIEYMMLQKMNDFVHIAQIYFAKQPSRIAKMMQAITQLSSDPHTTLETIHTVMSPVFKGHPLIMDLFLQVLPTAKPPESLFVPHMFENLTCPLGPYDKNITYIENAPELYENIELPTASYQEDPYGGENCKCDCHNIDDPNLKNNSEHCVSCGTRVCMPLDLIV</sequence>
<keyword evidence="2" id="KW-0804">Transcription</keyword>
<evidence type="ECO:0000256" key="1">
    <source>
        <dbReference type="ARBA" id="ARBA00023015"/>
    </source>
</evidence>
<evidence type="ECO:0000256" key="4">
    <source>
        <dbReference type="SAM" id="MobiDB-lite"/>
    </source>
</evidence>
<dbReference type="AlphaFoldDB" id="E2A755"/>
<dbReference type="GO" id="GO:0003712">
    <property type="term" value="F:transcription coregulator activity"/>
    <property type="evidence" value="ECO:0007669"/>
    <property type="project" value="TreeGrafter"/>
</dbReference>
<dbReference type="Proteomes" id="UP000000311">
    <property type="component" value="Unassembled WGS sequence"/>
</dbReference>
<feature type="region of interest" description="Disordered" evidence="4">
    <location>
        <begin position="182"/>
        <end position="204"/>
    </location>
</feature>
<proteinExistence type="predicted"/>
<evidence type="ECO:0000313" key="5">
    <source>
        <dbReference type="EMBL" id="EFN70711.1"/>
    </source>
</evidence>
<dbReference type="PANTHER" id="PTHR16088:SF3">
    <property type="entry name" value="GON-4-LIKE PROTEIN"/>
    <property type="match status" value="1"/>
</dbReference>
<keyword evidence="6" id="KW-1185">Reference proteome</keyword>
<evidence type="ECO:0000256" key="2">
    <source>
        <dbReference type="ARBA" id="ARBA00023163"/>
    </source>
</evidence>
<dbReference type="GO" id="GO:0005634">
    <property type="term" value="C:nucleus"/>
    <property type="evidence" value="ECO:0007669"/>
    <property type="project" value="TreeGrafter"/>
</dbReference>
<keyword evidence="3" id="KW-0539">Nucleus</keyword>
<name>E2A755_CAMFO</name>
<reference evidence="5 6" key="1">
    <citation type="journal article" date="2010" name="Science">
        <title>Genomic comparison of the ants Camponotus floridanus and Harpegnathos saltator.</title>
        <authorList>
            <person name="Bonasio R."/>
            <person name="Zhang G."/>
            <person name="Ye C."/>
            <person name="Mutti N.S."/>
            <person name="Fang X."/>
            <person name="Qin N."/>
            <person name="Donahue G."/>
            <person name="Yang P."/>
            <person name="Li Q."/>
            <person name="Li C."/>
            <person name="Zhang P."/>
            <person name="Huang Z."/>
            <person name="Berger S.L."/>
            <person name="Reinberg D."/>
            <person name="Wang J."/>
            <person name="Liebig J."/>
        </authorList>
    </citation>
    <scope>NUCLEOTIDE SEQUENCE [LARGE SCALE GENOMIC DNA]</scope>
    <source>
        <strain evidence="6">C129</strain>
    </source>
</reference>
<gene>
    <name evidence="5" type="ORF">EAG_06594</name>
</gene>
<accession>E2A755</accession>
<protein>
    <submittedName>
        <fullName evidence="5">GON-4-like protein</fullName>
    </submittedName>
</protein>
<dbReference type="EMBL" id="GL437267">
    <property type="protein sequence ID" value="EFN70711.1"/>
    <property type="molecule type" value="Genomic_DNA"/>
</dbReference>
<organism evidence="6">
    <name type="scientific">Camponotus floridanus</name>
    <name type="common">Florida carpenter ant</name>
    <dbReference type="NCBI Taxonomy" id="104421"/>
    <lineage>
        <taxon>Eukaryota</taxon>
        <taxon>Metazoa</taxon>
        <taxon>Ecdysozoa</taxon>
        <taxon>Arthropoda</taxon>
        <taxon>Hexapoda</taxon>
        <taxon>Insecta</taxon>
        <taxon>Pterygota</taxon>
        <taxon>Neoptera</taxon>
        <taxon>Endopterygota</taxon>
        <taxon>Hymenoptera</taxon>
        <taxon>Apocrita</taxon>
        <taxon>Aculeata</taxon>
        <taxon>Formicoidea</taxon>
        <taxon>Formicidae</taxon>
        <taxon>Formicinae</taxon>
        <taxon>Camponotus</taxon>
    </lineage>
</organism>
<dbReference type="PANTHER" id="PTHR16088">
    <property type="entry name" value="YY1 ASSOCIATED PROTEIN-RELATED"/>
    <property type="match status" value="1"/>
</dbReference>
<dbReference type="InParanoid" id="E2A755"/>
<dbReference type="InterPro" id="IPR052435">
    <property type="entry name" value="YY1-Transcr_Regul"/>
</dbReference>
<evidence type="ECO:0000256" key="3">
    <source>
        <dbReference type="ARBA" id="ARBA00023242"/>
    </source>
</evidence>
<dbReference type="OrthoDB" id="6257037at2759"/>
<keyword evidence="1" id="KW-0805">Transcription regulation</keyword>